<accession>A0A1W6LML3</accession>
<evidence type="ECO:0000256" key="1">
    <source>
        <dbReference type="SAM" id="Phobius"/>
    </source>
</evidence>
<keyword evidence="1" id="KW-1133">Transmembrane helix</keyword>
<evidence type="ECO:0000313" key="2">
    <source>
        <dbReference type="EMBL" id="ARN56986.1"/>
    </source>
</evidence>
<dbReference type="STRING" id="1941349.STSP1_01379"/>
<proteinExistence type="predicted"/>
<reference evidence="3" key="1">
    <citation type="submission" date="2017-04" db="EMBL/GenBank/DDBJ databases">
        <title>Comparative genomics and description of representatives of a novel lineage of planctomycetes thriving in anoxic sediments.</title>
        <authorList>
            <person name="Spring S."/>
            <person name="Bunk B."/>
            <person name="Sproer C."/>
        </authorList>
    </citation>
    <scope>NUCLEOTIDE SEQUENCE [LARGE SCALE GENOMIC DNA]</scope>
    <source>
        <strain evidence="3">ST-PulAB-D4</strain>
    </source>
</reference>
<dbReference type="EMBL" id="CP021023">
    <property type="protein sequence ID" value="ARN56986.1"/>
    <property type="molecule type" value="Genomic_DNA"/>
</dbReference>
<feature type="transmembrane region" description="Helical" evidence="1">
    <location>
        <begin position="47"/>
        <end position="65"/>
    </location>
</feature>
<evidence type="ECO:0000313" key="3">
    <source>
        <dbReference type="Proteomes" id="UP000193334"/>
    </source>
</evidence>
<dbReference type="Proteomes" id="UP000193334">
    <property type="component" value="Chromosome"/>
</dbReference>
<gene>
    <name evidence="2" type="ORF">STSP1_01379</name>
</gene>
<organism evidence="2 3">
    <name type="scientific">Sedimentisphaera salicampi</name>
    <dbReference type="NCBI Taxonomy" id="1941349"/>
    <lineage>
        <taxon>Bacteria</taxon>
        <taxon>Pseudomonadati</taxon>
        <taxon>Planctomycetota</taxon>
        <taxon>Phycisphaerae</taxon>
        <taxon>Sedimentisphaerales</taxon>
        <taxon>Sedimentisphaeraceae</taxon>
        <taxon>Sedimentisphaera</taxon>
    </lineage>
</organism>
<name>A0A1W6LML3_9BACT</name>
<keyword evidence="1" id="KW-0472">Membrane</keyword>
<dbReference type="KEGG" id="pbp:STSP1_01379"/>
<dbReference type="AlphaFoldDB" id="A0A1W6LML3"/>
<sequence>MISIENYIFMRSMFPFLLTTLVIVSSAAAILLKSYKLKLLRNAASKLLILCTFMATLLIYFFSVFNNYAKIYSALEPELESRMIAGIWKNPDNGKISFFSNGSVEISAGDSILTGTWKIVNGNQQNKGKTLNVYTNNKIYGKYLIYTFFEVYCLCEYEKDNELLSFPTPDYYKTSISTESL</sequence>
<keyword evidence="3" id="KW-1185">Reference proteome</keyword>
<protein>
    <submittedName>
        <fullName evidence="2">Uncharacterized protein</fullName>
    </submittedName>
</protein>
<feature type="transmembrane region" description="Helical" evidence="1">
    <location>
        <begin position="12"/>
        <end position="35"/>
    </location>
</feature>
<keyword evidence="1" id="KW-0812">Transmembrane</keyword>
<dbReference type="RefSeq" id="WP_123807009.1">
    <property type="nucleotide sequence ID" value="NZ_CP021023.1"/>
</dbReference>